<reference evidence="6 7" key="1">
    <citation type="submission" date="2018-05" db="EMBL/GenBank/DDBJ databases">
        <title>Complete genome sequence of Megasphaera sp. AJH120T, isolated from the ceca of a chicken.</title>
        <authorList>
            <person name="Maki J."/>
            <person name="Looft T."/>
        </authorList>
    </citation>
    <scope>NUCLEOTIDE SEQUENCE [LARGE SCALE GENOMIC DNA]</scope>
    <source>
        <strain evidence="6 7">AJH120</strain>
    </source>
</reference>
<dbReference type="PANTHER" id="PTHR34276">
    <property type="entry name" value="MINI-RIBONUCLEASE 3"/>
    <property type="match status" value="1"/>
</dbReference>
<dbReference type="Pfam" id="PF00636">
    <property type="entry name" value="Ribonuclease_3"/>
    <property type="match status" value="1"/>
</dbReference>
<dbReference type="AlphaFoldDB" id="A0A346B2T6"/>
<dbReference type="Gene3D" id="1.10.1520.10">
    <property type="entry name" value="Ribonuclease III domain"/>
    <property type="match status" value="1"/>
</dbReference>
<feature type="domain" description="RNase III" evidence="5">
    <location>
        <begin position="37"/>
        <end position="131"/>
    </location>
</feature>
<keyword evidence="4" id="KW-0690">Ribosome biogenesis</keyword>
<name>A0A346B2T6_9FIRM</name>
<dbReference type="RefSeq" id="WP_107196662.1">
    <property type="nucleotide sequence ID" value="NZ_CP029462.1"/>
</dbReference>
<dbReference type="Proteomes" id="UP000254337">
    <property type="component" value="Chromosome"/>
</dbReference>
<dbReference type="EC" id="3.1.26.-" evidence="4"/>
<keyword evidence="4" id="KW-0694">RNA-binding</keyword>
<dbReference type="InterPro" id="IPR008226">
    <property type="entry name" value="Mini3_fam"/>
</dbReference>
<keyword evidence="4" id="KW-0699">rRNA-binding</keyword>
<dbReference type="InterPro" id="IPR000999">
    <property type="entry name" value="RNase_III_dom"/>
</dbReference>
<evidence type="ECO:0000256" key="2">
    <source>
        <dbReference type="ARBA" id="ARBA00022759"/>
    </source>
</evidence>
<comment type="function">
    <text evidence="4">Involved in correct processing of both the 5' and 3' ends of 23S rRNA precursor. Processes 30S rRNA precursor transcript even in absence of ribonuclease 3 (Rnc); Rnc processes 30S rRNA into smaller rRNA precursors.</text>
</comment>
<comment type="similarity">
    <text evidence="4">Belongs to the MrnC RNase family.</text>
</comment>
<feature type="active site" evidence="4">
    <location>
        <position position="43"/>
    </location>
</feature>
<keyword evidence="7" id="KW-1185">Reference proteome</keyword>
<evidence type="ECO:0000256" key="4">
    <source>
        <dbReference type="HAMAP-Rule" id="MF_01468"/>
    </source>
</evidence>
<dbReference type="GO" id="GO:0006364">
    <property type="term" value="P:rRNA processing"/>
    <property type="evidence" value="ECO:0007669"/>
    <property type="project" value="UniProtKB-UniRule"/>
</dbReference>
<gene>
    <name evidence="4" type="primary">mrnC</name>
    <name evidence="6" type="ORF">DKB62_10690</name>
</gene>
<evidence type="ECO:0000256" key="1">
    <source>
        <dbReference type="ARBA" id="ARBA00022722"/>
    </source>
</evidence>
<protein>
    <recommendedName>
        <fullName evidence="4">Mini-ribonuclease 3</fullName>
        <shortName evidence="4">Mini-3</shortName>
        <shortName evidence="4">Mini-RNase 3</shortName>
        <ecNumber evidence="4">3.1.26.-</ecNumber>
    </recommendedName>
    <alternativeName>
        <fullName evidence="4">Mini-RNase III</fullName>
        <shortName evidence="4">Mini-III</shortName>
    </alternativeName>
</protein>
<evidence type="ECO:0000259" key="5">
    <source>
        <dbReference type="Pfam" id="PF00636"/>
    </source>
</evidence>
<dbReference type="InterPro" id="IPR036389">
    <property type="entry name" value="RNase_III_sf"/>
</dbReference>
<dbReference type="GO" id="GO:0004525">
    <property type="term" value="F:ribonuclease III activity"/>
    <property type="evidence" value="ECO:0007669"/>
    <property type="project" value="InterPro"/>
</dbReference>
<keyword evidence="1 4" id="KW-0540">Nuclease</keyword>
<comment type="subcellular location">
    <subcellularLocation>
        <location evidence="4">Cytoplasm</location>
    </subcellularLocation>
</comment>
<evidence type="ECO:0000256" key="3">
    <source>
        <dbReference type="ARBA" id="ARBA00022801"/>
    </source>
</evidence>
<accession>A0A346B2T6</accession>
<keyword evidence="4" id="KW-0460">Magnesium</keyword>
<organism evidence="6 7">
    <name type="scientific">Megasphaera stantonii</name>
    <dbReference type="NCBI Taxonomy" id="2144175"/>
    <lineage>
        <taxon>Bacteria</taxon>
        <taxon>Bacillati</taxon>
        <taxon>Bacillota</taxon>
        <taxon>Negativicutes</taxon>
        <taxon>Veillonellales</taxon>
        <taxon>Veillonellaceae</taxon>
        <taxon>Megasphaera</taxon>
    </lineage>
</organism>
<dbReference type="GO" id="GO:0019843">
    <property type="term" value="F:rRNA binding"/>
    <property type="evidence" value="ECO:0007669"/>
    <property type="project" value="UniProtKB-UniRule"/>
</dbReference>
<dbReference type="GO" id="GO:0005737">
    <property type="term" value="C:cytoplasm"/>
    <property type="evidence" value="ECO:0007669"/>
    <property type="project" value="UniProtKB-SubCell"/>
</dbReference>
<evidence type="ECO:0000313" key="7">
    <source>
        <dbReference type="Proteomes" id="UP000254337"/>
    </source>
</evidence>
<dbReference type="SUPFAM" id="SSF69065">
    <property type="entry name" value="RNase III domain-like"/>
    <property type="match status" value="1"/>
</dbReference>
<dbReference type="KEGG" id="meg:DKB62_10690"/>
<dbReference type="OrthoDB" id="46571at2"/>
<keyword evidence="4" id="KW-0963">Cytoplasm</keyword>
<proteinExistence type="inferred from homology"/>
<keyword evidence="2 4" id="KW-0255">Endonuclease</keyword>
<dbReference type="EMBL" id="CP029462">
    <property type="protein sequence ID" value="AXL22429.1"/>
    <property type="molecule type" value="Genomic_DNA"/>
</dbReference>
<keyword evidence="3 4" id="KW-0378">Hydrolase</keyword>
<sequence length="161" mass="18112">MKFKQLQALKGRAYAAFAKGERLEVPEQDASRLDPISLAFVGDAYYALYLRRRLVQTGIPNVQVLHLLASEFVSAKAQAYVYRHIKETLDETESSVCQRARNAYSQAPKSASVAEYHDSTALEALVGYLIMAEKAGRLDGLMDEIYRFTKEYCAIKHGEKV</sequence>
<keyword evidence="4" id="KW-0698">rRNA processing</keyword>
<comment type="cofactor">
    <cofactor evidence="4">
        <name>Mg(2+)</name>
        <dbReference type="ChEBI" id="CHEBI:18420"/>
    </cofactor>
</comment>
<comment type="subunit">
    <text evidence="4">Homodimer.</text>
</comment>
<dbReference type="HAMAP" id="MF_01468">
    <property type="entry name" value="RNase_Mini_III"/>
    <property type="match status" value="1"/>
</dbReference>
<evidence type="ECO:0000313" key="6">
    <source>
        <dbReference type="EMBL" id="AXL22429.1"/>
    </source>
</evidence>
<dbReference type="PANTHER" id="PTHR34276:SF1">
    <property type="entry name" value="MINI-RIBONUCLEASE 3"/>
    <property type="match status" value="1"/>
</dbReference>